<dbReference type="EMBL" id="VXIV02002126">
    <property type="protein sequence ID" value="KAF6027185.1"/>
    <property type="molecule type" value="Genomic_DNA"/>
</dbReference>
<feature type="region of interest" description="Disordered" evidence="5">
    <location>
        <begin position="270"/>
        <end position="302"/>
    </location>
</feature>
<dbReference type="OrthoDB" id="427368at2759"/>
<keyword evidence="3" id="KW-0677">Repeat</keyword>
<dbReference type="Pfam" id="PF20946">
    <property type="entry name" value="Ctf4_C"/>
    <property type="match status" value="1"/>
</dbReference>
<accession>A0A7J7JM90</accession>
<feature type="compositionally biased region" description="Low complexity" evidence="5">
    <location>
        <begin position="270"/>
        <end position="287"/>
    </location>
</feature>
<organism evidence="8 9">
    <name type="scientific">Bugula neritina</name>
    <name type="common">Brown bryozoan</name>
    <name type="synonym">Sertularia neritina</name>
    <dbReference type="NCBI Taxonomy" id="10212"/>
    <lineage>
        <taxon>Eukaryota</taxon>
        <taxon>Metazoa</taxon>
        <taxon>Spiralia</taxon>
        <taxon>Lophotrochozoa</taxon>
        <taxon>Bryozoa</taxon>
        <taxon>Gymnolaemata</taxon>
        <taxon>Cheilostomatida</taxon>
        <taxon>Flustrina</taxon>
        <taxon>Buguloidea</taxon>
        <taxon>Bugulidae</taxon>
        <taxon>Bugula</taxon>
    </lineage>
</organism>
<feature type="domain" description="WDHD1/CFT4 second beta-propeller" evidence="6">
    <location>
        <begin position="1"/>
        <end position="74"/>
    </location>
</feature>
<keyword evidence="4" id="KW-0539">Nucleus</keyword>
<evidence type="ECO:0000259" key="6">
    <source>
        <dbReference type="Pfam" id="PF12341"/>
    </source>
</evidence>
<dbReference type="PANTHER" id="PTHR19932:SF10">
    <property type="entry name" value="WD REPEAT AND HMG-BOX DNA-BINDING PROTEIN 1"/>
    <property type="match status" value="1"/>
</dbReference>
<dbReference type="InterPro" id="IPR048591">
    <property type="entry name" value="WDHD1/CFT4_hel"/>
</dbReference>
<reference evidence="8" key="1">
    <citation type="submission" date="2020-06" db="EMBL/GenBank/DDBJ databases">
        <title>Draft genome of Bugula neritina, a colonial animal packing powerful symbionts and potential medicines.</title>
        <authorList>
            <person name="Rayko M."/>
        </authorList>
    </citation>
    <scope>NUCLEOTIDE SEQUENCE [LARGE SCALE GENOMIC DNA]</scope>
    <source>
        <strain evidence="8">Kwan_BN1</strain>
    </source>
</reference>
<evidence type="ECO:0000256" key="4">
    <source>
        <dbReference type="ARBA" id="ARBA00023242"/>
    </source>
</evidence>
<comment type="subcellular location">
    <subcellularLocation>
        <location evidence="1">Nucleus</location>
    </subcellularLocation>
</comment>
<dbReference type="Proteomes" id="UP000593567">
    <property type="component" value="Unassembled WGS sequence"/>
</dbReference>
<evidence type="ECO:0000256" key="5">
    <source>
        <dbReference type="SAM" id="MobiDB-lite"/>
    </source>
</evidence>
<feature type="region of interest" description="Disordered" evidence="5">
    <location>
        <begin position="229"/>
        <end position="253"/>
    </location>
</feature>
<dbReference type="PANTHER" id="PTHR19932">
    <property type="entry name" value="WD REPEAT AND HMG-BOX DNA BINDING PROTEIN"/>
    <property type="match status" value="1"/>
</dbReference>
<evidence type="ECO:0000313" key="9">
    <source>
        <dbReference type="Proteomes" id="UP000593567"/>
    </source>
</evidence>
<dbReference type="GO" id="GO:0043596">
    <property type="term" value="C:nuclear replication fork"/>
    <property type="evidence" value="ECO:0007669"/>
    <property type="project" value="TreeGrafter"/>
</dbReference>
<dbReference type="GO" id="GO:0003682">
    <property type="term" value="F:chromatin binding"/>
    <property type="evidence" value="ECO:0007669"/>
    <property type="project" value="TreeGrafter"/>
</dbReference>
<dbReference type="Pfam" id="PF12341">
    <property type="entry name" value="Mcl1_mid"/>
    <property type="match status" value="1"/>
</dbReference>
<dbReference type="InterPro" id="IPR022100">
    <property type="entry name" value="WDHD1/CFT4_beta-prop_2nd"/>
</dbReference>
<sequence>MYDSNGFLSMYRIDGHDLWTPIINTKRKDKHGTYFIVSVAEVPPQIRCISCKGSSYPPTSIKPTMKILDYCIPLTGLDTDTGVQEELVWRHRLLSQASNNWLSAKSLDTTNYDKQEQTNLMKLFSAACREERLERAYQIAGLMSEVYIKLAAQYANRTHNVNLARKLQQLAQQKALNDGEEESVFGIVQPTNGFSGYDRSHVTREDDDSADELTRFTAARFSTTPIKELSNSVKTSHGVSQQSPLIGREDGCVPVSGSKNARLTFANVLSQPQNSSEESQPSQDSQSGRTNPFKRMSDGAPKRLSINDLHKALDEKEQQKVELKRAWRSSSRSRPQSNPNCLKNIKKKPKTGEKLDVDENSQQLPVKPVKKLKCKFSIL</sequence>
<gene>
    <name evidence="8" type="ORF">EB796_014506</name>
</gene>
<protein>
    <submittedName>
        <fullName evidence="8">WDHD1</fullName>
    </submittedName>
</protein>
<evidence type="ECO:0000256" key="1">
    <source>
        <dbReference type="ARBA" id="ARBA00004123"/>
    </source>
</evidence>
<evidence type="ECO:0000256" key="3">
    <source>
        <dbReference type="ARBA" id="ARBA00022737"/>
    </source>
</evidence>
<feature type="domain" description="WDHD1/CFT4 helical bundle" evidence="7">
    <location>
        <begin position="84"/>
        <end position="175"/>
    </location>
</feature>
<feature type="compositionally biased region" description="Basic and acidic residues" evidence="5">
    <location>
        <begin position="316"/>
        <end position="325"/>
    </location>
</feature>
<dbReference type="GO" id="GO:0000278">
    <property type="term" value="P:mitotic cell cycle"/>
    <property type="evidence" value="ECO:0007669"/>
    <property type="project" value="TreeGrafter"/>
</dbReference>
<name>A0A7J7JM90_BUGNE</name>
<feature type="compositionally biased region" description="Polar residues" evidence="5">
    <location>
        <begin position="229"/>
        <end position="244"/>
    </location>
</feature>
<feature type="region of interest" description="Disordered" evidence="5">
    <location>
        <begin position="316"/>
        <end position="359"/>
    </location>
</feature>
<dbReference type="GO" id="GO:0006281">
    <property type="term" value="P:DNA repair"/>
    <property type="evidence" value="ECO:0007669"/>
    <property type="project" value="TreeGrafter"/>
</dbReference>
<evidence type="ECO:0000259" key="7">
    <source>
        <dbReference type="Pfam" id="PF20946"/>
    </source>
</evidence>
<proteinExistence type="predicted"/>
<keyword evidence="2" id="KW-0853">WD repeat</keyword>
<evidence type="ECO:0000313" key="8">
    <source>
        <dbReference type="EMBL" id="KAF6027185.1"/>
    </source>
</evidence>
<dbReference type="AlphaFoldDB" id="A0A7J7JM90"/>
<comment type="caution">
    <text evidence="8">The sequence shown here is derived from an EMBL/GenBank/DDBJ whole genome shotgun (WGS) entry which is preliminary data.</text>
</comment>
<keyword evidence="9" id="KW-1185">Reference proteome</keyword>
<evidence type="ECO:0000256" key="2">
    <source>
        <dbReference type="ARBA" id="ARBA00022574"/>
    </source>
</evidence>
<dbReference type="GO" id="GO:0006261">
    <property type="term" value="P:DNA-templated DNA replication"/>
    <property type="evidence" value="ECO:0007669"/>
    <property type="project" value="TreeGrafter"/>
</dbReference>